<dbReference type="InterPro" id="IPR011006">
    <property type="entry name" value="CheY-like_superfamily"/>
</dbReference>
<dbReference type="EMBL" id="QVLU01000013">
    <property type="protein sequence ID" value="RGE70837.1"/>
    <property type="molecule type" value="Genomic_DNA"/>
</dbReference>
<dbReference type="PROSITE" id="PS01124">
    <property type="entry name" value="HTH_ARAC_FAMILY_2"/>
    <property type="match status" value="1"/>
</dbReference>
<reference evidence="9 10" key="1">
    <citation type="submission" date="2018-08" db="EMBL/GenBank/DDBJ databases">
        <title>A genome reference for cultivated species of the human gut microbiota.</title>
        <authorList>
            <person name="Zou Y."/>
            <person name="Xue W."/>
            <person name="Luo G."/>
        </authorList>
    </citation>
    <scope>NUCLEOTIDE SEQUENCE [LARGE SCALE GENOMIC DNA]</scope>
    <source>
        <strain evidence="9 10">AF26-4BH</strain>
    </source>
</reference>
<dbReference type="InterPro" id="IPR018060">
    <property type="entry name" value="HTH_AraC"/>
</dbReference>
<feature type="domain" description="HTH araC/xylS-type" evidence="7">
    <location>
        <begin position="160"/>
        <end position="259"/>
    </location>
</feature>
<comment type="function">
    <text evidence="5">May play the central regulatory role in sporulation. It may be an element of the effector pathway responsible for the activation of sporulation genes in response to nutritional stress. Spo0A may act in concert with spo0H (a sigma factor) to control the expression of some genes that are critical to the sporulation process.</text>
</comment>
<dbReference type="Gene3D" id="3.40.50.2300">
    <property type="match status" value="1"/>
</dbReference>
<organism evidence="9 10">
    <name type="scientific">Eisenbergiella massiliensis</name>
    <dbReference type="NCBI Taxonomy" id="1720294"/>
    <lineage>
        <taxon>Bacteria</taxon>
        <taxon>Bacillati</taxon>
        <taxon>Bacillota</taxon>
        <taxon>Clostridia</taxon>
        <taxon>Lachnospirales</taxon>
        <taxon>Lachnospiraceae</taxon>
        <taxon>Eisenbergiella</taxon>
    </lineage>
</organism>
<dbReference type="SMART" id="SM00448">
    <property type="entry name" value="REC"/>
    <property type="match status" value="1"/>
</dbReference>
<feature type="modified residue" description="4-aspartylphosphate" evidence="6">
    <location>
        <position position="55"/>
    </location>
</feature>
<keyword evidence="2" id="KW-0805">Transcription regulation</keyword>
<comment type="caution">
    <text evidence="9">The sequence shown here is derived from an EMBL/GenBank/DDBJ whole genome shotgun (WGS) entry which is preliminary data.</text>
</comment>
<dbReference type="PROSITE" id="PS50110">
    <property type="entry name" value="RESPONSE_REGULATORY"/>
    <property type="match status" value="1"/>
</dbReference>
<dbReference type="InterPro" id="IPR001789">
    <property type="entry name" value="Sig_transdc_resp-reg_receiver"/>
</dbReference>
<dbReference type="Proteomes" id="UP000261166">
    <property type="component" value="Unassembled WGS sequence"/>
</dbReference>
<accession>A0A3E3IUV3</accession>
<protein>
    <recommendedName>
        <fullName evidence="1">Stage 0 sporulation protein A homolog</fullName>
    </recommendedName>
</protein>
<dbReference type="InterPro" id="IPR020449">
    <property type="entry name" value="Tscrpt_reg_AraC-type_HTH"/>
</dbReference>
<evidence type="ECO:0000313" key="10">
    <source>
        <dbReference type="Proteomes" id="UP000261166"/>
    </source>
</evidence>
<evidence type="ECO:0000259" key="8">
    <source>
        <dbReference type="PROSITE" id="PS50110"/>
    </source>
</evidence>
<dbReference type="GO" id="GO:0043565">
    <property type="term" value="F:sequence-specific DNA binding"/>
    <property type="evidence" value="ECO:0007669"/>
    <property type="project" value="InterPro"/>
</dbReference>
<dbReference type="Pfam" id="PF00072">
    <property type="entry name" value="Response_reg"/>
    <property type="match status" value="1"/>
</dbReference>
<dbReference type="PRINTS" id="PR00032">
    <property type="entry name" value="HTHARAC"/>
</dbReference>
<dbReference type="SMART" id="SM00342">
    <property type="entry name" value="HTH_ARAC"/>
    <property type="match status" value="1"/>
</dbReference>
<evidence type="ECO:0000256" key="6">
    <source>
        <dbReference type="PROSITE-ProRule" id="PRU00169"/>
    </source>
</evidence>
<dbReference type="SUPFAM" id="SSF46689">
    <property type="entry name" value="Homeodomain-like"/>
    <property type="match status" value="2"/>
</dbReference>
<name>A0A3E3IUV3_9FIRM</name>
<gene>
    <name evidence="9" type="ORF">DWY69_15000</name>
</gene>
<evidence type="ECO:0000256" key="5">
    <source>
        <dbReference type="ARBA" id="ARBA00024867"/>
    </source>
</evidence>
<evidence type="ECO:0000256" key="2">
    <source>
        <dbReference type="ARBA" id="ARBA00023015"/>
    </source>
</evidence>
<keyword evidence="4" id="KW-0804">Transcription</keyword>
<dbReference type="GO" id="GO:0000160">
    <property type="term" value="P:phosphorelay signal transduction system"/>
    <property type="evidence" value="ECO:0007669"/>
    <property type="project" value="InterPro"/>
</dbReference>
<evidence type="ECO:0000256" key="3">
    <source>
        <dbReference type="ARBA" id="ARBA00023125"/>
    </source>
</evidence>
<evidence type="ECO:0000259" key="7">
    <source>
        <dbReference type="PROSITE" id="PS01124"/>
    </source>
</evidence>
<dbReference type="InterPro" id="IPR009057">
    <property type="entry name" value="Homeodomain-like_sf"/>
</dbReference>
<dbReference type="PANTHER" id="PTHR43280">
    <property type="entry name" value="ARAC-FAMILY TRANSCRIPTIONAL REGULATOR"/>
    <property type="match status" value="1"/>
</dbReference>
<proteinExistence type="predicted"/>
<dbReference type="PANTHER" id="PTHR43280:SF2">
    <property type="entry name" value="HTH-TYPE TRANSCRIPTIONAL REGULATOR EXSA"/>
    <property type="match status" value="1"/>
</dbReference>
<evidence type="ECO:0000256" key="4">
    <source>
        <dbReference type="ARBA" id="ARBA00023163"/>
    </source>
</evidence>
<keyword evidence="3 9" id="KW-0238">DNA-binding</keyword>
<dbReference type="OrthoDB" id="9801721at2"/>
<dbReference type="RefSeq" id="WP_025491198.1">
    <property type="nucleotide sequence ID" value="NZ_CALBAU010000459.1"/>
</dbReference>
<dbReference type="Gene3D" id="1.10.10.60">
    <property type="entry name" value="Homeodomain-like"/>
    <property type="match status" value="2"/>
</dbReference>
<sequence>MMNLLMVNDAVLELHTMEKTIEWEKYGIEKVYTADNASAARLIIKDTPIDILLCDIEMPMENGISLIRWIRAGQYDIDCILLTCHADFTYAKEALTLNCCEYILLPAKYEDIGLNVQKVVKERARRIHDSRLQEFGETWIRSMQDSLPSEESTNPKETVSQCAAYIMKNISDEALNVADIAAHFYLNAIYLNRIFKREKGMNISQWIIRERMLLAAELLKNPSNTAIAVAIRVGYSNYPYFSTVFKKYYGCTPSQYAEKNRLPD</sequence>
<dbReference type="GO" id="GO:0003700">
    <property type="term" value="F:DNA-binding transcription factor activity"/>
    <property type="evidence" value="ECO:0007669"/>
    <property type="project" value="InterPro"/>
</dbReference>
<evidence type="ECO:0000256" key="1">
    <source>
        <dbReference type="ARBA" id="ARBA00018672"/>
    </source>
</evidence>
<dbReference type="CDD" id="cd17536">
    <property type="entry name" value="REC_YesN-like"/>
    <property type="match status" value="1"/>
</dbReference>
<feature type="domain" description="Response regulatory" evidence="8">
    <location>
        <begin position="3"/>
        <end position="120"/>
    </location>
</feature>
<dbReference type="AlphaFoldDB" id="A0A3E3IUV3"/>
<dbReference type="SUPFAM" id="SSF52172">
    <property type="entry name" value="CheY-like"/>
    <property type="match status" value="1"/>
</dbReference>
<evidence type="ECO:0000313" key="9">
    <source>
        <dbReference type="EMBL" id="RGE70837.1"/>
    </source>
</evidence>
<dbReference type="Pfam" id="PF12833">
    <property type="entry name" value="HTH_18"/>
    <property type="match status" value="1"/>
</dbReference>
<keyword evidence="6" id="KW-0597">Phosphoprotein</keyword>